<accession>A0ABT1QJ82</accession>
<gene>
    <name evidence="1" type="ORF">NOF53_24820</name>
</gene>
<dbReference type="EMBL" id="JANFQF010000028">
    <property type="protein sequence ID" value="MCQ4122339.1"/>
    <property type="molecule type" value="Genomic_DNA"/>
</dbReference>
<reference evidence="1 2" key="1">
    <citation type="submission" date="2022-07" db="EMBL/GenBank/DDBJ databases">
        <title>Degradation activity of malathion, p-nitrophenol and potential low-temperature adaptation strategy of Rhodococcus sp. FXJ9.536.</title>
        <authorList>
            <person name="Huang J."/>
            <person name="Huang Y."/>
        </authorList>
    </citation>
    <scope>NUCLEOTIDE SEQUENCE [LARGE SCALE GENOMIC DNA]</scope>
    <source>
        <strain evidence="1 2">FXJ9.536</strain>
    </source>
</reference>
<evidence type="ECO:0000313" key="2">
    <source>
        <dbReference type="Proteomes" id="UP001524501"/>
    </source>
</evidence>
<keyword evidence="2" id="KW-1185">Reference proteome</keyword>
<protein>
    <submittedName>
        <fullName evidence="1">Uncharacterized protein</fullName>
    </submittedName>
</protein>
<dbReference type="RefSeq" id="WP_255973843.1">
    <property type="nucleotide sequence ID" value="NZ_JANFQF010000028.1"/>
</dbReference>
<comment type="caution">
    <text evidence="1">The sequence shown here is derived from an EMBL/GenBank/DDBJ whole genome shotgun (WGS) entry which is preliminary data.</text>
</comment>
<organism evidence="1 2">
    <name type="scientific">Rhodococcus tibetensis</name>
    <dbReference type="NCBI Taxonomy" id="2965064"/>
    <lineage>
        <taxon>Bacteria</taxon>
        <taxon>Bacillati</taxon>
        <taxon>Actinomycetota</taxon>
        <taxon>Actinomycetes</taxon>
        <taxon>Mycobacteriales</taxon>
        <taxon>Nocardiaceae</taxon>
        <taxon>Rhodococcus</taxon>
    </lineage>
</organism>
<proteinExistence type="predicted"/>
<name>A0ABT1QJ82_9NOCA</name>
<dbReference type="Proteomes" id="UP001524501">
    <property type="component" value="Unassembled WGS sequence"/>
</dbReference>
<evidence type="ECO:0000313" key="1">
    <source>
        <dbReference type="EMBL" id="MCQ4122339.1"/>
    </source>
</evidence>
<sequence length="40" mass="4750">MDEPFGEDADDLDRWLYVQCAGSRAGYRDMESFHRLGHRF</sequence>